<dbReference type="Proteomes" id="UP000299102">
    <property type="component" value="Unassembled WGS sequence"/>
</dbReference>
<reference evidence="2 3" key="1">
    <citation type="journal article" date="2019" name="Commun. Biol.">
        <title>The bagworm genome reveals a unique fibroin gene that provides high tensile strength.</title>
        <authorList>
            <person name="Kono N."/>
            <person name="Nakamura H."/>
            <person name="Ohtoshi R."/>
            <person name="Tomita M."/>
            <person name="Numata K."/>
            <person name="Arakawa K."/>
        </authorList>
    </citation>
    <scope>NUCLEOTIDE SEQUENCE [LARGE SCALE GENOMIC DNA]</scope>
</reference>
<dbReference type="AlphaFoldDB" id="A0A4C1X8H8"/>
<gene>
    <name evidence="2" type="ORF">EVAR_35432_1</name>
</gene>
<protein>
    <submittedName>
        <fullName evidence="2">Uncharacterized protein</fullName>
    </submittedName>
</protein>
<sequence length="153" mass="17116">MTLEKWHVRCGTEWLKIDQSGKDPDPHRRLCDLICQSGPLGTTRRAVTCRQHLHADRPRWMKPLKHPGYRCPCHSSSEANIGTTENERADELVKTAALLSDSPPDYDIVPDSPPDCDIVPCPLLKKGFKASLSSRSKTDINRQAPKKSLDSCS</sequence>
<organism evidence="2 3">
    <name type="scientific">Eumeta variegata</name>
    <name type="common">Bagworm moth</name>
    <name type="synonym">Eumeta japonica</name>
    <dbReference type="NCBI Taxonomy" id="151549"/>
    <lineage>
        <taxon>Eukaryota</taxon>
        <taxon>Metazoa</taxon>
        <taxon>Ecdysozoa</taxon>
        <taxon>Arthropoda</taxon>
        <taxon>Hexapoda</taxon>
        <taxon>Insecta</taxon>
        <taxon>Pterygota</taxon>
        <taxon>Neoptera</taxon>
        <taxon>Endopterygota</taxon>
        <taxon>Lepidoptera</taxon>
        <taxon>Glossata</taxon>
        <taxon>Ditrysia</taxon>
        <taxon>Tineoidea</taxon>
        <taxon>Psychidae</taxon>
        <taxon>Oiketicinae</taxon>
        <taxon>Eumeta</taxon>
    </lineage>
</organism>
<feature type="region of interest" description="Disordered" evidence="1">
    <location>
        <begin position="131"/>
        <end position="153"/>
    </location>
</feature>
<accession>A0A4C1X8H8</accession>
<evidence type="ECO:0000256" key="1">
    <source>
        <dbReference type="SAM" id="MobiDB-lite"/>
    </source>
</evidence>
<evidence type="ECO:0000313" key="3">
    <source>
        <dbReference type="Proteomes" id="UP000299102"/>
    </source>
</evidence>
<keyword evidence="3" id="KW-1185">Reference proteome</keyword>
<name>A0A4C1X8H8_EUMVA</name>
<dbReference type="EMBL" id="BGZK01000762">
    <property type="protein sequence ID" value="GBP59483.1"/>
    <property type="molecule type" value="Genomic_DNA"/>
</dbReference>
<proteinExistence type="predicted"/>
<evidence type="ECO:0000313" key="2">
    <source>
        <dbReference type="EMBL" id="GBP59483.1"/>
    </source>
</evidence>
<comment type="caution">
    <text evidence="2">The sequence shown here is derived from an EMBL/GenBank/DDBJ whole genome shotgun (WGS) entry which is preliminary data.</text>
</comment>